<dbReference type="GO" id="GO:0005634">
    <property type="term" value="C:nucleus"/>
    <property type="evidence" value="ECO:0007669"/>
    <property type="project" value="TreeGrafter"/>
</dbReference>
<dbReference type="Gene3D" id="3.40.50.10810">
    <property type="entry name" value="Tandem AAA-ATPase domain"/>
    <property type="match status" value="1"/>
</dbReference>
<keyword evidence="4 9" id="KW-0863">Zinc-finger</keyword>
<dbReference type="EMBL" id="JADGJQ010000001">
    <property type="protein sequence ID" value="KAJ3185546.1"/>
    <property type="molecule type" value="Genomic_DNA"/>
</dbReference>
<dbReference type="GO" id="GO:0008270">
    <property type="term" value="F:zinc ion binding"/>
    <property type="evidence" value="ECO:0007669"/>
    <property type="project" value="UniProtKB-KW"/>
</dbReference>
<evidence type="ECO:0000256" key="10">
    <source>
        <dbReference type="SAM" id="MobiDB-lite"/>
    </source>
</evidence>
<dbReference type="PANTHER" id="PTHR45626:SF16">
    <property type="entry name" value="ATP-DEPENDENT HELICASE ULS1"/>
    <property type="match status" value="1"/>
</dbReference>
<evidence type="ECO:0000256" key="3">
    <source>
        <dbReference type="ARBA" id="ARBA00022741"/>
    </source>
</evidence>
<dbReference type="Proteomes" id="UP001212152">
    <property type="component" value="Unassembled WGS sequence"/>
</dbReference>
<dbReference type="InterPro" id="IPR001841">
    <property type="entry name" value="Znf_RING"/>
</dbReference>
<reference evidence="14" key="1">
    <citation type="submission" date="2020-05" db="EMBL/GenBank/DDBJ databases">
        <title>Phylogenomic resolution of chytrid fungi.</title>
        <authorList>
            <person name="Stajich J.E."/>
            <person name="Amses K."/>
            <person name="Simmons R."/>
            <person name="Seto K."/>
            <person name="Myers J."/>
            <person name="Bonds A."/>
            <person name="Quandt C.A."/>
            <person name="Barry K."/>
            <person name="Liu P."/>
            <person name="Grigoriev I."/>
            <person name="Longcore J.E."/>
            <person name="James T.Y."/>
        </authorList>
    </citation>
    <scope>NUCLEOTIDE SEQUENCE</scope>
    <source>
        <strain evidence="14">JEL0379</strain>
    </source>
</reference>
<dbReference type="SMART" id="SM00490">
    <property type="entry name" value="HELICc"/>
    <property type="match status" value="1"/>
</dbReference>
<dbReference type="GO" id="GO:0008094">
    <property type="term" value="F:ATP-dependent activity, acting on DNA"/>
    <property type="evidence" value="ECO:0007669"/>
    <property type="project" value="TreeGrafter"/>
</dbReference>
<dbReference type="InterPro" id="IPR014001">
    <property type="entry name" value="Helicase_ATP-bd"/>
</dbReference>
<dbReference type="InterPro" id="IPR050628">
    <property type="entry name" value="SNF2_RAD54_helicase_TF"/>
</dbReference>
<dbReference type="CDD" id="cd18793">
    <property type="entry name" value="SF2_C_SNF"/>
    <property type="match status" value="1"/>
</dbReference>
<dbReference type="PROSITE" id="PS51192">
    <property type="entry name" value="HELICASE_ATP_BIND_1"/>
    <property type="match status" value="1"/>
</dbReference>
<dbReference type="InterPro" id="IPR049730">
    <property type="entry name" value="SNF2/RAD54-like_C"/>
</dbReference>
<dbReference type="PROSITE" id="PS50089">
    <property type="entry name" value="ZF_RING_2"/>
    <property type="match status" value="1"/>
</dbReference>
<dbReference type="SMART" id="SM00184">
    <property type="entry name" value="RING"/>
    <property type="match status" value="1"/>
</dbReference>
<feature type="region of interest" description="Disordered" evidence="10">
    <location>
        <begin position="123"/>
        <end position="363"/>
    </location>
</feature>
<evidence type="ECO:0000256" key="9">
    <source>
        <dbReference type="PROSITE-ProRule" id="PRU00175"/>
    </source>
</evidence>
<evidence type="ECO:0000259" key="12">
    <source>
        <dbReference type="PROSITE" id="PS51192"/>
    </source>
</evidence>
<feature type="domain" description="RING-type" evidence="11">
    <location>
        <begin position="892"/>
        <end position="937"/>
    </location>
</feature>
<evidence type="ECO:0000256" key="1">
    <source>
        <dbReference type="ARBA" id="ARBA00007025"/>
    </source>
</evidence>
<accession>A0AAD5XV26</accession>
<feature type="compositionally biased region" description="Acidic residues" evidence="10">
    <location>
        <begin position="981"/>
        <end position="996"/>
    </location>
</feature>
<keyword evidence="2" id="KW-0479">Metal-binding</keyword>
<dbReference type="Gene3D" id="3.40.50.300">
    <property type="entry name" value="P-loop containing nucleotide triphosphate hydrolases"/>
    <property type="match status" value="1"/>
</dbReference>
<dbReference type="GO" id="GO:0004386">
    <property type="term" value="F:helicase activity"/>
    <property type="evidence" value="ECO:0007669"/>
    <property type="project" value="UniProtKB-KW"/>
</dbReference>
<evidence type="ECO:0000256" key="5">
    <source>
        <dbReference type="ARBA" id="ARBA00022801"/>
    </source>
</evidence>
<dbReference type="GO" id="GO:0005524">
    <property type="term" value="F:ATP binding"/>
    <property type="evidence" value="ECO:0007669"/>
    <property type="project" value="UniProtKB-KW"/>
</dbReference>
<evidence type="ECO:0000256" key="7">
    <source>
        <dbReference type="ARBA" id="ARBA00022833"/>
    </source>
</evidence>
<feature type="compositionally biased region" description="Low complexity" evidence="10">
    <location>
        <begin position="134"/>
        <end position="144"/>
    </location>
</feature>
<dbReference type="PROSITE" id="PS51194">
    <property type="entry name" value="HELICASE_CTER"/>
    <property type="match status" value="1"/>
</dbReference>
<dbReference type="InterPro" id="IPR038718">
    <property type="entry name" value="SNF2-like_sf"/>
</dbReference>
<dbReference type="PROSITE" id="PS00518">
    <property type="entry name" value="ZF_RING_1"/>
    <property type="match status" value="1"/>
</dbReference>
<sequence>MGPRRHAPSLFAFALPTDALKTRNARPRSHAHRVFPPLAPLTELPTMSNILEIDDSMTDEQFEAWLAGLAPNNTQGSLPVSAGPSSIIDLTQNDEELARQLDMANRNEHLLQDEEIARRLEQELNSSPPPSMPVPTATASTPTVLDSETEDEDGGLPSYKDLPPWSSATPASKGGFVQDGTQLRPILPASPAGTPSRSQDRFGPHTPDRPQNHHPQHASSSVKHQRLQGIKSLGIKKERAAGANGAGPRLVLKPPKREHDSVSSAIRPNHDFFAPATGSSSRPAPSYHLVGNSPKWKRPKIEPNGSSSQAPPLQPQQYPPYINSSWPPSQAPSHVKLEDMANSWLHEFDPPGHRPIQPRPIQPAPAQIKSEDLVDSWLRDLKPPTYANRLPPPQGFQYAGQSMNGIKRSRSQSGGDDNGSDTEDENAPYPMPDRKLENNLPAGVNPLYPVNDAETKEQLRALLENVSHTTDITPKEHRLPTPPELVITLLEHQKISLEWMLKMEQSTNKGGILADDMGLGKTVSSIALIVSNPAPPDNPPLGDPLHSPKPTLIIAPVSLLIQWEKEIRSKLKPGKRLSVLLHHGSSRLTDPAVIAGFDVILTSYHVMMGDWPRPPQKPRRKRGVTYDAVLSRGFQEQVAEYEEEMERWEDPAYRLAEAGPLFKINYRRIILDEAHMIKNKATQGARAAYDLHAIYRWCLTGTPIQNNIGELFSLLHFLDIKPFCDWTTFRMKIVSPLQGRSDSSRNAALQRVQNVLKAVCLRRNKRTIFDGKPIIELPAKVVSEDRMDFSPEEREFYTALEQRAQIRFSRYLKKGTVMKNYANVLVLLLRLRQACLHPYLITKDFEESAIADVGDDAGGAPLSDAERYKQVMDLWSQDVKDRLATNSLEQECAICLDVMTAPIITICGHLFCSECITAVLASPNIADPSHRTCPTCRGLLNLGEGVPVAAYKAAYRPDEVREASAEPVDRKGKGPARDEPEKEEEDEKLDPDDILNDLDMPRYTTSSTKIERLLTVLEETRQQNPREKTIVFSQFRTMLDLCADALHRRKFKFVRYDGGMSAIQRNDALSQLQDDDEVTVLLVSLKCGSLGLNLTFANRVILLDVWWSPAVEMQAVDRVHRFGQMREVFVFRSTIKNSVEDRILKLQDEKKALFDAALREGDYADGGVMAPRRGAARLSLQDLIALFDVHI</sequence>
<comment type="similarity">
    <text evidence="1">Belongs to the SNF2/RAD54 helicase family.</text>
</comment>
<dbReference type="GO" id="GO:0016787">
    <property type="term" value="F:hydrolase activity"/>
    <property type="evidence" value="ECO:0007669"/>
    <property type="project" value="UniProtKB-KW"/>
</dbReference>
<feature type="region of interest" description="Disordered" evidence="10">
    <location>
        <begin position="406"/>
        <end position="440"/>
    </location>
</feature>
<dbReference type="InterPro" id="IPR013083">
    <property type="entry name" value="Znf_RING/FYVE/PHD"/>
</dbReference>
<keyword evidence="8" id="KW-0067">ATP-binding</keyword>
<dbReference type="CDD" id="cd18008">
    <property type="entry name" value="DEXDc_SHPRH-like"/>
    <property type="match status" value="1"/>
</dbReference>
<protein>
    <submittedName>
        <fullName evidence="14">Uncharacterized protein</fullName>
    </submittedName>
</protein>
<proteinExistence type="inferred from homology"/>
<evidence type="ECO:0000313" key="14">
    <source>
        <dbReference type="EMBL" id="KAJ3185546.1"/>
    </source>
</evidence>
<evidence type="ECO:0000256" key="4">
    <source>
        <dbReference type="ARBA" id="ARBA00022771"/>
    </source>
</evidence>
<dbReference type="GO" id="GO:0005737">
    <property type="term" value="C:cytoplasm"/>
    <property type="evidence" value="ECO:0007669"/>
    <property type="project" value="TreeGrafter"/>
</dbReference>
<dbReference type="Pfam" id="PF13445">
    <property type="entry name" value="zf-RING_UBOX"/>
    <property type="match status" value="1"/>
</dbReference>
<dbReference type="InterPro" id="IPR017907">
    <property type="entry name" value="Znf_RING_CS"/>
</dbReference>
<dbReference type="SUPFAM" id="SSF52540">
    <property type="entry name" value="P-loop containing nucleoside triphosphate hydrolases"/>
    <property type="match status" value="2"/>
</dbReference>
<keyword evidence="3" id="KW-0547">Nucleotide-binding</keyword>
<feature type="compositionally biased region" description="Polar residues" evidence="10">
    <location>
        <begin position="322"/>
        <end position="332"/>
    </location>
</feature>
<evidence type="ECO:0000256" key="6">
    <source>
        <dbReference type="ARBA" id="ARBA00022806"/>
    </source>
</evidence>
<dbReference type="InterPro" id="IPR001650">
    <property type="entry name" value="Helicase_C-like"/>
</dbReference>
<dbReference type="GO" id="GO:0000724">
    <property type="term" value="P:double-strand break repair via homologous recombination"/>
    <property type="evidence" value="ECO:0007669"/>
    <property type="project" value="TreeGrafter"/>
</dbReference>
<dbReference type="PANTHER" id="PTHR45626">
    <property type="entry name" value="TRANSCRIPTION TERMINATION FACTOR 2-RELATED"/>
    <property type="match status" value="1"/>
</dbReference>
<keyword evidence="7" id="KW-0862">Zinc</keyword>
<feature type="region of interest" description="Disordered" evidence="10">
    <location>
        <begin position="960"/>
        <end position="1000"/>
    </location>
</feature>
<evidence type="ECO:0000259" key="13">
    <source>
        <dbReference type="PROSITE" id="PS51194"/>
    </source>
</evidence>
<dbReference type="Pfam" id="PF00271">
    <property type="entry name" value="Helicase_C"/>
    <property type="match status" value="1"/>
</dbReference>
<gene>
    <name evidence="14" type="ORF">HDU87_000169</name>
</gene>
<keyword evidence="6" id="KW-0347">Helicase</keyword>
<dbReference type="InterPro" id="IPR027370">
    <property type="entry name" value="Znf-RING_euk"/>
</dbReference>
<dbReference type="Pfam" id="PF00176">
    <property type="entry name" value="SNF2-rel_dom"/>
    <property type="match status" value="1"/>
</dbReference>
<feature type="compositionally biased region" description="Basic and acidic residues" evidence="10">
    <location>
        <begin position="198"/>
        <end position="211"/>
    </location>
</feature>
<dbReference type="SUPFAM" id="SSF57850">
    <property type="entry name" value="RING/U-box"/>
    <property type="match status" value="1"/>
</dbReference>
<dbReference type="SMART" id="SM00487">
    <property type="entry name" value="DEXDc"/>
    <property type="match status" value="1"/>
</dbReference>
<feature type="domain" description="Helicase ATP-binding" evidence="12">
    <location>
        <begin position="502"/>
        <end position="721"/>
    </location>
</feature>
<dbReference type="Gene3D" id="3.30.40.10">
    <property type="entry name" value="Zinc/RING finger domain, C3HC4 (zinc finger)"/>
    <property type="match status" value="1"/>
</dbReference>
<keyword evidence="15" id="KW-1185">Reference proteome</keyword>
<evidence type="ECO:0000313" key="15">
    <source>
        <dbReference type="Proteomes" id="UP001212152"/>
    </source>
</evidence>
<evidence type="ECO:0000259" key="11">
    <source>
        <dbReference type="PROSITE" id="PS50089"/>
    </source>
</evidence>
<dbReference type="InterPro" id="IPR000330">
    <property type="entry name" value="SNF2_N"/>
</dbReference>
<name>A0AAD5XV26_9FUNG</name>
<dbReference type="InterPro" id="IPR027417">
    <property type="entry name" value="P-loop_NTPase"/>
</dbReference>
<feature type="compositionally biased region" description="Basic and acidic residues" evidence="10">
    <location>
        <begin position="960"/>
        <end position="980"/>
    </location>
</feature>
<comment type="caution">
    <text evidence="14">The sequence shown here is derived from an EMBL/GenBank/DDBJ whole genome shotgun (WGS) entry which is preliminary data.</text>
</comment>
<organism evidence="14 15">
    <name type="scientific">Geranomyces variabilis</name>
    <dbReference type="NCBI Taxonomy" id="109894"/>
    <lineage>
        <taxon>Eukaryota</taxon>
        <taxon>Fungi</taxon>
        <taxon>Fungi incertae sedis</taxon>
        <taxon>Chytridiomycota</taxon>
        <taxon>Chytridiomycota incertae sedis</taxon>
        <taxon>Chytridiomycetes</taxon>
        <taxon>Spizellomycetales</taxon>
        <taxon>Powellomycetaceae</taxon>
        <taxon>Geranomyces</taxon>
    </lineage>
</organism>
<keyword evidence="5" id="KW-0378">Hydrolase</keyword>
<evidence type="ECO:0000256" key="2">
    <source>
        <dbReference type="ARBA" id="ARBA00022723"/>
    </source>
</evidence>
<evidence type="ECO:0000256" key="8">
    <source>
        <dbReference type="ARBA" id="ARBA00022840"/>
    </source>
</evidence>
<dbReference type="AlphaFoldDB" id="A0AAD5XV26"/>
<feature type="domain" description="Helicase C-terminal" evidence="13">
    <location>
        <begin position="1009"/>
        <end position="1162"/>
    </location>
</feature>